<dbReference type="SUPFAM" id="SSF53756">
    <property type="entry name" value="UDP-Glycosyltransferase/glycogen phosphorylase"/>
    <property type="match status" value="1"/>
</dbReference>
<keyword evidence="8" id="KW-0472">Membrane</keyword>
<reference evidence="10" key="2">
    <citation type="journal article" date="2023" name="ISME Commun">
        <title>Characterization of a bloom-associated alphaproteobacterial lineage, 'Candidatus Phycosocius': insights into freshwater algal-bacterial interactions.</title>
        <authorList>
            <person name="Tanabe Y."/>
            <person name="Yamaguchi H."/>
            <person name="Yoshida M."/>
            <person name="Kai A."/>
            <person name="Okazaki Y."/>
        </authorList>
    </citation>
    <scope>NUCLEOTIDE SEQUENCE</scope>
    <source>
        <strain evidence="10">BOTRYCO-1</strain>
    </source>
</reference>
<dbReference type="Gene3D" id="3.40.50.2000">
    <property type="entry name" value="Glycogen Phosphorylase B"/>
    <property type="match status" value="1"/>
</dbReference>
<keyword evidence="11" id="KW-1185">Reference proteome</keyword>
<evidence type="ECO:0000256" key="3">
    <source>
        <dbReference type="ARBA" id="ARBA00012621"/>
    </source>
</evidence>
<comment type="caution">
    <text evidence="10">The sequence shown here is derived from an EMBL/GenBank/DDBJ whole genome shotgun (WGS) entry which is preliminary data.</text>
</comment>
<evidence type="ECO:0000256" key="7">
    <source>
        <dbReference type="ARBA" id="ARBA00049183"/>
    </source>
</evidence>
<dbReference type="Proteomes" id="UP001161064">
    <property type="component" value="Unassembled WGS sequence"/>
</dbReference>
<evidence type="ECO:0000313" key="11">
    <source>
        <dbReference type="Proteomes" id="UP001161064"/>
    </source>
</evidence>
<comment type="similarity">
    <text evidence="8">Belongs to the glycosyltransferase group 1 family.</text>
</comment>
<evidence type="ECO:0000256" key="6">
    <source>
        <dbReference type="ARBA" id="ARBA00031445"/>
    </source>
</evidence>
<feature type="domain" description="3-deoxy-D-manno-octulosonic-acid transferase N-terminal" evidence="9">
    <location>
        <begin position="18"/>
        <end position="192"/>
    </location>
</feature>
<dbReference type="RefSeq" id="WP_284361191.1">
    <property type="nucleotide sequence ID" value="NZ_BPFZ01000015.1"/>
</dbReference>
<evidence type="ECO:0000259" key="9">
    <source>
        <dbReference type="Pfam" id="PF04413"/>
    </source>
</evidence>
<keyword evidence="5 8" id="KW-0808">Transferase</keyword>
<dbReference type="InterPro" id="IPR039901">
    <property type="entry name" value="Kdotransferase"/>
</dbReference>
<dbReference type="GO" id="GO:0016740">
    <property type="term" value="F:transferase activity"/>
    <property type="evidence" value="ECO:0007669"/>
    <property type="project" value="UniProtKB-KW"/>
</dbReference>
<accession>A0ABQ4PYZ9</accession>
<name>A0ABQ4PYZ9_9PROT</name>
<dbReference type="Gene3D" id="3.40.50.11720">
    <property type="entry name" value="3-Deoxy-D-manno-octulosonic-acid transferase, N-terminal domain"/>
    <property type="match status" value="1"/>
</dbReference>
<sequence length="410" mass="44694">MPFILACRATKGKEDPGRVNERLSTAPINRPEGTLVWIHGASVGESLLGFSLAQHLRAARPELTFLFTSATKTSADLMAKKLKAPDMHRYVPVDVPRATEAFIAGWKPNLAIFIEGEIWPNLLLATKKADIRLALVNARMTHKSAKGWLGRIKSARLLFGLFDLIMPADRRTRDAISLLVDAPLAEPGNLKLATSPLVVNQAELTALKEILGQRPVWLAASTHAGEEEIILASHCAIKRDTPDTLLILAPRHPERMLEVQAACAKHGFVPVLRSRGHIPTKDDRVWLWDTLGEMGLAMSLAPVTFMAGSLRPELSGHNPVEPIQLGSAVVSGHCVGNFLDLYQALKDEGGCVILDDTRRDRLGMVITQLLGDPRRRSRQNEAARHVIGRGGHAMVATVTALLACLEGKSS</sequence>
<proteinExistence type="inferred from homology"/>
<comment type="function">
    <text evidence="1 8">Involved in lipopolysaccharide (LPS) biosynthesis. Catalyzes the transfer of 3-deoxy-D-manno-octulosonate (Kdo) residue(s) from CMP-Kdo to lipid IV(A), the tetraacyldisaccharide-1,4'-bisphosphate precursor of lipid A.</text>
</comment>
<comment type="catalytic activity">
    <reaction evidence="7 8">
        <text>lipid IVA (E. coli) + CMP-3-deoxy-beta-D-manno-octulosonate = alpha-Kdo-(2-&gt;6)-lipid IVA (E. coli) + CMP + H(+)</text>
        <dbReference type="Rhea" id="RHEA:28066"/>
        <dbReference type="ChEBI" id="CHEBI:15378"/>
        <dbReference type="ChEBI" id="CHEBI:58603"/>
        <dbReference type="ChEBI" id="CHEBI:60364"/>
        <dbReference type="ChEBI" id="CHEBI:60377"/>
        <dbReference type="ChEBI" id="CHEBI:85987"/>
        <dbReference type="EC" id="2.4.99.12"/>
    </reaction>
</comment>
<evidence type="ECO:0000256" key="1">
    <source>
        <dbReference type="ARBA" id="ARBA00003394"/>
    </source>
</evidence>
<evidence type="ECO:0000256" key="8">
    <source>
        <dbReference type="RuleBase" id="RU365103"/>
    </source>
</evidence>
<dbReference type="InterPro" id="IPR007507">
    <property type="entry name" value="Glycos_transf_N"/>
</dbReference>
<comment type="pathway">
    <text evidence="2 8">Bacterial outer membrane biogenesis; LPS core biosynthesis.</text>
</comment>
<gene>
    <name evidence="10" type="ORF">PsB1_2053</name>
</gene>
<protein>
    <recommendedName>
        <fullName evidence="4 8">3-deoxy-D-manno-octulosonic acid transferase</fullName>
        <shortName evidence="8">Kdo transferase</shortName>
        <ecNumber evidence="3 8">2.4.99.12</ecNumber>
    </recommendedName>
    <alternativeName>
        <fullName evidence="6 8">Lipid IV(A) 3-deoxy-D-manno-octulosonic acid transferase</fullName>
    </alternativeName>
</protein>
<keyword evidence="8" id="KW-0448">Lipopolysaccharide biosynthesis</keyword>
<reference evidence="10" key="1">
    <citation type="submission" date="2021-05" db="EMBL/GenBank/DDBJ databases">
        <authorList>
            <person name="Tanabe Y."/>
        </authorList>
    </citation>
    <scope>NUCLEOTIDE SEQUENCE</scope>
    <source>
        <strain evidence="10">BOTRYCO-1</strain>
    </source>
</reference>
<dbReference type="PANTHER" id="PTHR42755:SF1">
    <property type="entry name" value="3-DEOXY-D-MANNO-OCTULOSONIC ACID TRANSFERASE, MITOCHONDRIAL-RELATED"/>
    <property type="match status" value="1"/>
</dbReference>
<evidence type="ECO:0000313" key="10">
    <source>
        <dbReference type="EMBL" id="GIU67899.1"/>
    </source>
</evidence>
<organism evidence="10 11">
    <name type="scientific">Candidatus Phycosocius spiralis</name>
    <dbReference type="NCBI Taxonomy" id="2815099"/>
    <lineage>
        <taxon>Bacteria</taxon>
        <taxon>Pseudomonadati</taxon>
        <taxon>Pseudomonadota</taxon>
        <taxon>Alphaproteobacteria</taxon>
        <taxon>Caulobacterales</taxon>
        <taxon>Caulobacterales incertae sedis</taxon>
        <taxon>Candidatus Phycosocius</taxon>
    </lineage>
</organism>
<dbReference type="Pfam" id="PF04413">
    <property type="entry name" value="Glycos_transf_N"/>
    <property type="match status" value="1"/>
</dbReference>
<comment type="subcellular location">
    <subcellularLocation>
        <location evidence="8">Cell membrane</location>
    </subcellularLocation>
</comment>
<dbReference type="EMBL" id="BPFZ01000015">
    <property type="protein sequence ID" value="GIU67899.1"/>
    <property type="molecule type" value="Genomic_DNA"/>
</dbReference>
<dbReference type="PANTHER" id="PTHR42755">
    <property type="entry name" value="3-DEOXY-MANNO-OCTULOSONATE CYTIDYLYLTRANSFERASE"/>
    <property type="match status" value="1"/>
</dbReference>
<dbReference type="EC" id="2.4.99.12" evidence="3 8"/>
<evidence type="ECO:0000256" key="4">
    <source>
        <dbReference type="ARBA" id="ARBA00019077"/>
    </source>
</evidence>
<evidence type="ECO:0000256" key="2">
    <source>
        <dbReference type="ARBA" id="ARBA00004713"/>
    </source>
</evidence>
<evidence type="ECO:0000256" key="5">
    <source>
        <dbReference type="ARBA" id="ARBA00022679"/>
    </source>
</evidence>
<keyword evidence="8" id="KW-1003">Cell membrane</keyword>
<dbReference type="InterPro" id="IPR038107">
    <property type="entry name" value="Glycos_transf_N_sf"/>
</dbReference>